<reference evidence="1" key="1">
    <citation type="submission" date="2019-08" db="EMBL/GenBank/DDBJ databases">
        <authorList>
            <person name="Kucharzyk K."/>
            <person name="Murdoch R.W."/>
            <person name="Higgins S."/>
            <person name="Loffler F."/>
        </authorList>
    </citation>
    <scope>NUCLEOTIDE SEQUENCE</scope>
</reference>
<gene>
    <name evidence="1" type="ORF">SDC9_183700</name>
</gene>
<proteinExistence type="predicted"/>
<comment type="caution">
    <text evidence="1">The sequence shown here is derived from an EMBL/GenBank/DDBJ whole genome shotgun (WGS) entry which is preliminary data.</text>
</comment>
<accession>A0A645HCU7</accession>
<name>A0A645HCU7_9ZZZZ</name>
<sequence length="131" mass="14649">MFWTEKYDENTIVAGLDGRYRVSEGRIAGATYRFASCAAWLEDGSLEVWIRPLEHAQVRKLNFVFSGREVKMKSSAEKGLYDLALFGIDFKGLKADDVFKSLAKVAATVLEPIVEPDLNGRFAEDVQVPAE</sequence>
<dbReference type="EMBL" id="VSSQ01090188">
    <property type="protein sequence ID" value="MPN36192.1"/>
    <property type="molecule type" value="Genomic_DNA"/>
</dbReference>
<evidence type="ECO:0000313" key="1">
    <source>
        <dbReference type="EMBL" id="MPN36192.1"/>
    </source>
</evidence>
<protein>
    <submittedName>
        <fullName evidence="1">Uncharacterized protein</fullName>
    </submittedName>
</protein>
<dbReference type="AlphaFoldDB" id="A0A645HCU7"/>
<organism evidence="1">
    <name type="scientific">bioreactor metagenome</name>
    <dbReference type="NCBI Taxonomy" id="1076179"/>
    <lineage>
        <taxon>unclassified sequences</taxon>
        <taxon>metagenomes</taxon>
        <taxon>ecological metagenomes</taxon>
    </lineage>
</organism>